<organism evidence="5">
    <name type="scientific">Menopon gallinae</name>
    <name type="common">poultry shaft louse</name>
    <dbReference type="NCBI Taxonomy" id="328185"/>
    <lineage>
        <taxon>Eukaryota</taxon>
        <taxon>Metazoa</taxon>
        <taxon>Ecdysozoa</taxon>
        <taxon>Arthropoda</taxon>
        <taxon>Hexapoda</taxon>
        <taxon>Insecta</taxon>
        <taxon>Pterygota</taxon>
        <taxon>Neoptera</taxon>
        <taxon>Paraneoptera</taxon>
        <taxon>Psocodea</taxon>
        <taxon>Troctomorpha</taxon>
        <taxon>Phthiraptera</taxon>
        <taxon>Amblycera</taxon>
        <taxon>Menoponidae</taxon>
        <taxon>Menopon</taxon>
    </lineage>
</organism>
<dbReference type="GO" id="GO:0007399">
    <property type="term" value="P:nervous system development"/>
    <property type="evidence" value="ECO:0007669"/>
    <property type="project" value="InterPro"/>
</dbReference>
<name>A0AAW2HQU1_9NEOP</name>
<feature type="compositionally biased region" description="Polar residues" evidence="4">
    <location>
        <begin position="49"/>
        <end position="62"/>
    </location>
</feature>
<dbReference type="GO" id="GO:0003729">
    <property type="term" value="F:mRNA binding"/>
    <property type="evidence" value="ECO:0007669"/>
    <property type="project" value="TreeGrafter"/>
</dbReference>
<dbReference type="GO" id="GO:0005634">
    <property type="term" value="C:nucleus"/>
    <property type="evidence" value="ECO:0007669"/>
    <property type="project" value="UniProtKB-SubCell"/>
</dbReference>
<dbReference type="PANTHER" id="PTHR15597:SF22">
    <property type="entry name" value="RNA-BINDING FOX PROTEIN 1, ISOFORM H"/>
    <property type="match status" value="1"/>
</dbReference>
<reference evidence="5" key="1">
    <citation type="journal article" date="2024" name="Gigascience">
        <title>Chromosome-level genome of the poultry shaft louse Menopon gallinae provides insight into the host-switching and adaptive evolution of parasitic lice.</title>
        <authorList>
            <person name="Xu Y."/>
            <person name="Ma L."/>
            <person name="Liu S."/>
            <person name="Liang Y."/>
            <person name="Liu Q."/>
            <person name="He Z."/>
            <person name="Tian L."/>
            <person name="Duan Y."/>
            <person name="Cai W."/>
            <person name="Li H."/>
            <person name="Song F."/>
        </authorList>
    </citation>
    <scope>NUCLEOTIDE SEQUENCE</scope>
    <source>
        <strain evidence="5">Cailab_2023a</strain>
    </source>
</reference>
<dbReference type="PANTHER" id="PTHR15597">
    <property type="entry name" value="ATAXIN 2-BINDING PROTEIN 1-RELATED"/>
    <property type="match status" value="1"/>
</dbReference>
<proteinExistence type="predicted"/>
<dbReference type="AlphaFoldDB" id="A0AAW2HQU1"/>
<gene>
    <name evidence="5" type="ORF">PYX00_005124</name>
</gene>
<dbReference type="GO" id="GO:0000381">
    <property type="term" value="P:regulation of alternative mRNA splicing, via spliceosome"/>
    <property type="evidence" value="ECO:0007669"/>
    <property type="project" value="InterPro"/>
</dbReference>
<evidence type="ECO:0000256" key="3">
    <source>
        <dbReference type="ARBA" id="ARBA00023242"/>
    </source>
</evidence>
<comment type="subcellular location">
    <subcellularLocation>
        <location evidence="1">Nucleus</location>
    </subcellularLocation>
</comment>
<comment type="caution">
    <text evidence="5">The sequence shown here is derived from an EMBL/GenBank/DDBJ whole genome shotgun (WGS) entry which is preliminary data.</text>
</comment>
<accession>A0AAW2HQU1</accession>
<dbReference type="InterPro" id="IPR047131">
    <property type="entry name" value="RBFOX1-like"/>
</dbReference>
<sequence length="145" mass="15144">MVQTGMNPYAAAQYPQNGDAVPLKSEVGKEGPPVGAPVVPAGPPFSPPTVTSNGIEQQTVSITEPESESPGAAPGAAPAATGPLVPITDAQKTVGQPKRLHVSNIPFRFRDPDLRAMFGVSLKKFHSCTLQPNLFGPGFSLRVFI</sequence>
<evidence type="ECO:0000256" key="2">
    <source>
        <dbReference type="ARBA" id="ARBA00022884"/>
    </source>
</evidence>
<feature type="compositionally biased region" description="Low complexity" evidence="4">
    <location>
        <begin position="68"/>
        <end position="83"/>
    </location>
</feature>
<evidence type="ECO:0000256" key="4">
    <source>
        <dbReference type="SAM" id="MobiDB-lite"/>
    </source>
</evidence>
<evidence type="ECO:0000313" key="5">
    <source>
        <dbReference type="EMBL" id="KAL0271978.1"/>
    </source>
</evidence>
<dbReference type="GO" id="GO:0005737">
    <property type="term" value="C:cytoplasm"/>
    <property type="evidence" value="ECO:0007669"/>
    <property type="project" value="TreeGrafter"/>
</dbReference>
<keyword evidence="2" id="KW-0694">RNA-binding</keyword>
<dbReference type="EMBL" id="JARGDH010000003">
    <property type="protein sequence ID" value="KAL0271978.1"/>
    <property type="molecule type" value="Genomic_DNA"/>
</dbReference>
<feature type="region of interest" description="Disordered" evidence="4">
    <location>
        <begin position="1"/>
        <end position="83"/>
    </location>
</feature>
<evidence type="ECO:0000256" key="1">
    <source>
        <dbReference type="ARBA" id="ARBA00004123"/>
    </source>
</evidence>
<protein>
    <submittedName>
        <fullName evidence="5">Uncharacterized protein</fullName>
    </submittedName>
</protein>
<keyword evidence="3" id="KW-0539">Nucleus</keyword>